<dbReference type="GO" id="GO:0019242">
    <property type="term" value="P:methylglyoxal biosynthetic process"/>
    <property type="evidence" value="ECO:0007669"/>
    <property type="project" value="InterPro"/>
</dbReference>
<protein>
    <submittedName>
        <fullName evidence="2">Methylglyoxal synthase</fullName>
        <ecNumber evidence="2">4.2.3.3</ecNumber>
    </submittedName>
</protein>
<evidence type="ECO:0000259" key="1">
    <source>
        <dbReference type="PROSITE" id="PS51855"/>
    </source>
</evidence>
<dbReference type="InterPro" id="IPR011607">
    <property type="entry name" value="MGS-like_dom"/>
</dbReference>
<dbReference type="Gene3D" id="3.40.50.1380">
    <property type="entry name" value="Methylglyoxal synthase-like domain"/>
    <property type="match status" value="1"/>
</dbReference>
<dbReference type="GO" id="GO:0008929">
    <property type="term" value="F:methylglyoxal synthase activity"/>
    <property type="evidence" value="ECO:0007669"/>
    <property type="project" value="UniProtKB-EC"/>
</dbReference>
<name>A0AAE3JCV6_9FIRM</name>
<sequence>MNIGLTAHNSKKTLLESFCIAYKGIFKKHTLIATNATANHIAKATGMKVTSLLPGQMGGSKQMQNMIANNDIDLVIFFHSADLEQDAESMNLAEISRLCDMYNIPLATNIATAESLVLCLDRGDMEWRDYK</sequence>
<dbReference type="EMBL" id="JAJEQN010000032">
    <property type="protein sequence ID" value="MCC2222341.1"/>
    <property type="molecule type" value="Genomic_DNA"/>
</dbReference>
<dbReference type="NCBIfam" id="NF003559">
    <property type="entry name" value="PRK05234.1"/>
    <property type="match status" value="1"/>
</dbReference>
<dbReference type="InterPro" id="IPR004363">
    <property type="entry name" value="Methylgl_synth"/>
</dbReference>
<dbReference type="SUPFAM" id="SSF52335">
    <property type="entry name" value="Methylglyoxal synthase-like"/>
    <property type="match status" value="1"/>
</dbReference>
<accession>A0AAE3JCV6</accession>
<dbReference type="PANTHER" id="PTHR30492">
    <property type="entry name" value="METHYLGLYOXAL SYNTHASE"/>
    <property type="match status" value="1"/>
</dbReference>
<dbReference type="InterPro" id="IPR036914">
    <property type="entry name" value="MGS-like_dom_sf"/>
</dbReference>
<dbReference type="Pfam" id="PF02142">
    <property type="entry name" value="MGS"/>
    <property type="match status" value="1"/>
</dbReference>
<dbReference type="PROSITE" id="PS51855">
    <property type="entry name" value="MGS"/>
    <property type="match status" value="1"/>
</dbReference>
<dbReference type="EC" id="4.2.3.3" evidence="2"/>
<gene>
    <name evidence="2" type="ORF">LKD48_11970</name>
</gene>
<feature type="domain" description="MGS-like" evidence="1">
    <location>
        <begin position="1"/>
        <end position="131"/>
    </location>
</feature>
<dbReference type="SMART" id="SM00851">
    <property type="entry name" value="MGS"/>
    <property type="match status" value="1"/>
</dbReference>
<keyword evidence="3" id="KW-1185">Reference proteome</keyword>
<dbReference type="Proteomes" id="UP001198200">
    <property type="component" value="Unassembled WGS sequence"/>
</dbReference>
<dbReference type="RefSeq" id="WP_066562574.1">
    <property type="nucleotide sequence ID" value="NZ_JAJEQN010000032.1"/>
</dbReference>
<comment type="caution">
    <text evidence="2">The sequence shown here is derived from an EMBL/GenBank/DDBJ whole genome shotgun (WGS) entry which is preliminary data.</text>
</comment>
<reference evidence="2 3" key="1">
    <citation type="submission" date="2021-10" db="EMBL/GenBank/DDBJ databases">
        <title>Anaerobic single-cell dispensing facilitates the cultivation of human gut bacteria.</title>
        <authorList>
            <person name="Afrizal A."/>
        </authorList>
    </citation>
    <scope>NUCLEOTIDE SEQUENCE [LARGE SCALE GENOMIC DNA]</scope>
    <source>
        <strain evidence="2 3">CLA-AA-H224</strain>
    </source>
</reference>
<evidence type="ECO:0000313" key="3">
    <source>
        <dbReference type="Proteomes" id="UP001198200"/>
    </source>
</evidence>
<evidence type="ECO:0000313" key="2">
    <source>
        <dbReference type="EMBL" id="MCC2222341.1"/>
    </source>
</evidence>
<dbReference type="AlphaFoldDB" id="A0AAE3JCV6"/>
<dbReference type="PANTHER" id="PTHR30492:SF0">
    <property type="entry name" value="METHYLGLYOXAL SYNTHASE"/>
    <property type="match status" value="1"/>
</dbReference>
<dbReference type="GO" id="GO:0005829">
    <property type="term" value="C:cytosol"/>
    <property type="evidence" value="ECO:0007669"/>
    <property type="project" value="TreeGrafter"/>
</dbReference>
<keyword evidence="2" id="KW-0456">Lyase</keyword>
<organism evidence="2 3">
    <name type="scientific">Anthropogastromicrobium aceti</name>
    <dbReference type="NCBI Taxonomy" id="2981768"/>
    <lineage>
        <taxon>Bacteria</taxon>
        <taxon>Bacillati</taxon>
        <taxon>Bacillota</taxon>
        <taxon>Clostridia</taxon>
        <taxon>Lachnospirales</taxon>
        <taxon>Lachnospiraceae</taxon>
        <taxon>Anthropogastromicrobium</taxon>
    </lineage>
</organism>
<proteinExistence type="predicted"/>